<dbReference type="PANTHER" id="PTHR35191">
    <property type="entry name" value="PROPHAGE SIDE TAIL FIBER PROTEIN HOMOLOG STFQ-RELATED"/>
    <property type="match status" value="1"/>
</dbReference>
<evidence type="ECO:0000256" key="1">
    <source>
        <dbReference type="ARBA" id="ARBA00022672"/>
    </source>
</evidence>
<accession>A0ABY3THZ5</accession>
<keyword evidence="2" id="KW-0945">Host-virus interaction</keyword>
<feature type="domain" description="Tail fibre protein gp37 trimerization region" evidence="4">
    <location>
        <begin position="406"/>
        <end position="498"/>
    </location>
</feature>
<proteinExistence type="predicted"/>
<dbReference type="EMBL" id="MZ956763">
    <property type="protein sequence ID" value="UKH47953.1"/>
    <property type="molecule type" value="Genomic_DNA"/>
</dbReference>
<protein>
    <submittedName>
        <fullName evidence="5">Tail fiber</fullName>
    </submittedName>
</protein>
<evidence type="ECO:0000313" key="6">
    <source>
        <dbReference type="Proteomes" id="UP001239668"/>
    </source>
</evidence>
<sequence length="810" mass="87633">MYGREQLNFFTGAIKPLLRGKFIMADYKLSELNSIDTIRSDDLLHVRVKKRPEMLGDEDRRMTYQDFLASFKLERFVQIAGSTMTGDLGIVKLLHGGKTVFDPTGSSEINIGDVLKAFKINANGLKLTIADASRSATVYHTLNKPSPNELGMRTDEENDARYARLAVNNTFRVTQTIVADNVGLTLKNLTQNQPLYIRGMDTANVPRWWLGVGGVGSTDVALNNSFSGTQIILSRSVITANKNLQITGQVQPSDFSNLDARYFTQTAANQRFAQLTGDNTFSGVNTFNQTLSILANSGALRLKNTVADSALYIKAEANNGSGKWYVGNGDSTPSVLIHNYVYGSSLRLDNGYIEVNKQLKVVGQVQPSDWTNIDSRYIPAATLSNLAKLSDVNTFRSAQVINQNGSLLRLKNTTQDNELYIAGHNADNARRWYIGSGERDNPTRLIIHNDRTLTTIYMQDDFLLNKTVKITGQVQPSDWSNLDARYFTQAAANQRFMYAGSTGEATEQNADGVAWNAKTGLYNVTSTNADYTALVFQMYQGQGVSSSTACAQLKFQYKNGGMWYRTSVDSKGFEAKWSKIYTEAQKPTPSELGAYTKTETDQKIAQAVSDSTDLNKIYPVGIVTWFNSNVDPNTALPGLTWTYLNNGVGRTIRIAAANGSDVATTGGSDSVTLAVGNLPSHTHSFSATTSSFDYGTKNTNTTGAHTHSVSGSTSSAGNHNHSISWIGQNSQHYSGGGGAYVGSGPGYTDANGAHTHSVSGTAASAGNHAHSVGIGAHSHTVSGNTGGTGSGSAFSVTNQFYKLMAWVRTA</sequence>
<keyword evidence="1" id="KW-0946">Virion</keyword>
<dbReference type="Pfam" id="PF12604">
    <property type="entry name" value="gp37_C"/>
    <property type="match status" value="1"/>
</dbReference>
<dbReference type="InterPro" id="IPR051934">
    <property type="entry name" value="Phage_Tail_Fiber_Structural"/>
</dbReference>
<dbReference type="Pfam" id="PF20744">
    <property type="entry name" value="gp37_trimer"/>
    <property type="match status" value="3"/>
</dbReference>
<keyword evidence="2" id="KW-1160">Virus entry into host cell</keyword>
<feature type="domain" description="Tail fibre protein gp37 trimerization region" evidence="4">
    <location>
        <begin position="299"/>
        <end position="386"/>
    </location>
</feature>
<dbReference type="InterPro" id="IPR005003">
    <property type="entry name" value="Phage_lambda_Stf-r1"/>
</dbReference>
<evidence type="ECO:0000259" key="3">
    <source>
        <dbReference type="Pfam" id="PF12604"/>
    </source>
</evidence>
<evidence type="ECO:0000256" key="2">
    <source>
        <dbReference type="ARBA" id="ARBA00022804"/>
    </source>
</evidence>
<feature type="domain" description="Tail fibre protein gp37 trimerization region" evidence="4">
    <location>
        <begin position="183"/>
        <end position="271"/>
    </location>
</feature>
<feature type="domain" description="Bacteriophage T7 Gp17 C-terminal" evidence="3">
    <location>
        <begin position="508"/>
        <end position="612"/>
    </location>
</feature>
<keyword evidence="1" id="KW-1227">Viral tail protein</keyword>
<reference evidence="5 6" key="1">
    <citation type="submission" date="2021-08" db="EMBL/GenBank/DDBJ databases">
        <title>Characterization of phages by metagenomic analysis of hospital wastewater samples.</title>
        <authorList>
            <person name="Salih H."/>
            <person name="Karaynir A."/>
            <person name="Yalcin M."/>
            <person name="Oryasin E."/>
            <person name="Holyavkin C."/>
            <person name="Bozdogan B."/>
        </authorList>
    </citation>
    <scope>NUCLEOTIDE SEQUENCE [LARGE SCALE GENOMIC DNA]</scope>
</reference>
<keyword evidence="6" id="KW-1185">Reference proteome</keyword>
<keyword evidence="1" id="KW-1230">Viral tail fiber protein</keyword>
<dbReference type="InterPro" id="IPR022246">
    <property type="entry name" value="Phage_T7_Gp17_C"/>
</dbReference>
<evidence type="ECO:0000313" key="5">
    <source>
        <dbReference type="EMBL" id="UKH47953.1"/>
    </source>
</evidence>
<dbReference type="Proteomes" id="UP001239668">
    <property type="component" value="Segment"/>
</dbReference>
<dbReference type="Pfam" id="PF03335">
    <property type="entry name" value="Phage_fiber"/>
    <property type="match status" value="4"/>
</dbReference>
<evidence type="ECO:0000259" key="4">
    <source>
        <dbReference type="Pfam" id="PF20744"/>
    </source>
</evidence>
<organism evidence="5 6">
    <name type="scientific">Escherichia phage RP3</name>
    <dbReference type="NCBI Taxonomy" id="2867296"/>
    <lineage>
        <taxon>Viruses</taxon>
        <taxon>Duplodnaviria</taxon>
        <taxon>Heunggongvirae</taxon>
        <taxon>Uroviricota</taxon>
        <taxon>Caudoviricetes</taxon>
        <taxon>Andersonviridae</taxon>
        <taxon>Ounavirinae</taxon>
        <taxon>Felixounavirus</taxon>
        <taxon>Felixounavirus RP3</taxon>
    </lineage>
</organism>
<keyword evidence="2" id="KW-1161">Viral attachment to host cell</keyword>
<dbReference type="InterPro" id="IPR048388">
    <property type="entry name" value="Gp37_trimer"/>
</dbReference>
<dbReference type="PANTHER" id="PTHR35191:SF1">
    <property type="entry name" value="PROPHAGE SIDE TAIL FIBER PROTEIN HOMOLOG STFQ-RELATED"/>
    <property type="match status" value="1"/>
</dbReference>
<name>A0ABY3THZ5_9CAUD</name>
<dbReference type="Gene3D" id="6.20.80.10">
    <property type="match status" value="3"/>
</dbReference>